<evidence type="ECO:0000313" key="4">
    <source>
        <dbReference type="Proteomes" id="UP000231279"/>
    </source>
</evidence>
<keyword evidence="4" id="KW-1185">Reference proteome</keyword>
<organism evidence="3 4">
    <name type="scientific">Handroanthus impetiginosus</name>
    <dbReference type="NCBI Taxonomy" id="429701"/>
    <lineage>
        <taxon>Eukaryota</taxon>
        <taxon>Viridiplantae</taxon>
        <taxon>Streptophyta</taxon>
        <taxon>Embryophyta</taxon>
        <taxon>Tracheophyta</taxon>
        <taxon>Spermatophyta</taxon>
        <taxon>Magnoliopsida</taxon>
        <taxon>eudicotyledons</taxon>
        <taxon>Gunneridae</taxon>
        <taxon>Pentapetalae</taxon>
        <taxon>asterids</taxon>
        <taxon>lamiids</taxon>
        <taxon>Lamiales</taxon>
        <taxon>Bignoniaceae</taxon>
        <taxon>Crescentiina</taxon>
        <taxon>Tabebuia alliance</taxon>
        <taxon>Handroanthus</taxon>
    </lineage>
</organism>
<reference evidence="4" key="1">
    <citation type="journal article" date="2018" name="Gigascience">
        <title>Genome assembly of the Pink Ipe (Handroanthus impetiginosus, Bignoniaceae), a highly valued, ecologically keystone Neotropical timber forest tree.</title>
        <authorList>
            <person name="Silva-Junior O.B."/>
            <person name="Grattapaglia D."/>
            <person name="Novaes E."/>
            <person name="Collevatti R.G."/>
        </authorList>
    </citation>
    <scope>NUCLEOTIDE SEQUENCE [LARGE SCALE GENOMIC DNA]</scope>
    <source>
        <strain evidence="4">cv. UFG-1</strain>
    </source>
</reference>
<keyword evidence="2" id="KW-1133">Transmembrane helix</keyword>
<dbReference type="Proteomes" id="UP000231279">
    <property type="component" value="Unassembled WGS sequence"/>
</dbReference>
<dbReference type="PANTHER" id="PTHR33184:SF2">
    <property type="entry name" value="APPLE DOMAIN-CONTAINING PROTEIN"/>
    <property type="match status" value="1"/>
</dbReference>
<dbReference type="AlphaFoldDB" id="A0A2G9HL14"/>
<dbReference type="PANTHER" id="PTHR33184">
    <property type="entry name" value="PROTEIN TAPETUM DETERMINANT 1-LIKE-RELATED"/>
    <property type="match status" value="1"/>
</dbReference>
<evidence type="ECO:0000256" key="1">
    <source>
        <dbReference type="ARBA" id="ARBA00022729"/>
    </source>
</evidence>
<feature type="transmembrane region" description="Helical" evidence="2">
    <location>
        <begin position="6"/>
        <end position="25"/>
    </location>
</feature>
<proteinExistence type="predicted"/>
<gene>
    <name evidence="3" type="ORF">CDL12_09121</name>
</gene>
<accession>A0A2G9HL14</accession>
<keyword evidence="1" id="KW-0732">Signal</keyword>
<evidence type="ECO:0000256" key="2">
    <source>
        <dbReference type="SAM" id="Phobius"/>
    </source>
</evidence>
<sequence length="147" mass="16333">MNIISSYIMVVIILFSNLTLFSYVVECKILKQITTNETQKNTAWTSSCPHARIQVSQGDESNIGIPRYIVMIANLCTNCSVAKVHLHCGWFASATIVNPRLFKRIAYNDCLVNGGNPIPSGHVIQFVYSNTYKYSLSVASFVCDVST</sequence>
<dbReference type="EMBL" id="NKXS01001501">
    <property type="protein sequence ID" value="PIN18226.1"/>
    <property type="molecule type" value="Genomic_DNA"/>
</dbReference>
<dbReference type="STRING" id="429701.A0A2G9HL14"/>
<dbReference type="GO" id="GO:0001709">
    <property type="term" value="P:cell fate determination"/>
    <property type="evidence" value="ECO:0007669"/>
    <property type="project" value="TreeGrafter"/>
</dbReference>
<dbReference type="InterPro" id="IPR040361">
    <property type="entry name" value="TPD1"/>
</dbReference>
<comment type="caution">
    <text evidence="3">The sequence shown here is derived from an EMBL/GenBank/DDBJ whole genome shotgun (WGS) entry which is preliminary data.</text>
</comment>
<dbReference type="OrthoDB" id="1572689at2759"/>
<evidence type="ECO:0000313" key="3">
    <source>
        <dbReference type="EMBL" id="PIN18226.1"/>
    </source>
</evidence>
<keyword evidence="2" id="KW-0472">Membrane</keyword>
<dbReference type="Pfam" id="PF24068">
    <property type="entry name" value="TPD1_C"/>
    <property type="match status" value="1"/>
</dbReference>
<name>A0A2G9HL14_9LAMI</name>
<keyword evidence="2" id="KW-0812">Transmembrane</keyword>
<protein>
    <submittedName>
        <fullName evidence="3">Uncharacterized protein</fullName>
    </submittedName>
</protein>